<name>A0A7S2TLI6_9EUKA</name>
<organism evidence="2">
    <name type="scientific">Lotharella oceanica</name>
    <dbReference type="NCBI Taxonomy" id="641309"/>
    <lineage>
        <taxon>Eukaryota</taxon>
        <taxon>Sar</taxon>
        <taxon>Rhizaria</taxon>
        <taxon>Cercozoa</taxon>
        <taxon>Chlorarachniophyceae</taxon>
        <taxon>Lotharella</taxon>
    </lineage>
</organism>
<dbReference type="AlphaFoldDB" id="A0A7S2TLI6"/>
<dbReference type="EMBL" id="HBHP01008909">
    <property type="protein sequence ID" value="CAD9755135.1"/>
    <property type="molecule type" value="Transcribed_RNA"/>
</dbReference>
<feature type="compositionally biased region" description="Basic and acidic residues" evidence="1">
    <location>
        <begin position="65"/>
        <end position="74"/>
    </location>
</feature>
<gene>
    <name evidence="2" type="ORF">LSP00402_LOCUS5561</name>
</gene>
<evidence type="ECO:0000256" key="1">
    <source>
        <dbReference type="SAM" id="MobiDB-lite"/>
    </source>
</evidence>
<sequence>MGTCAFCGPDLSPRSTPSDRKDTKDTSRSTGDGTDDLSTDGTNDRKEAEKKEEKHEDNDAPPENFKTEIRGREEANDEGDDNDSHGGGSGLYPHGGLYRISLHRLEIYDPIIIPDDIYAEDR</sequence>
<proteinExistence type="predicted"/>
<evidence type="ECO:0000313" key="2">
    <source>
        <dbReference type="EMBL" id="CAD9755135.1"/>
    </source>
</evidence>
<feature type="compositionally biased region" description="Basic and acidic residues" evidence="1">
    <location>
        <begin position="42"/>
        <end position="58"/>
    </location>
</feature>
<accession>A0A7S2TLI6</accession>
<reference evidence="2" key="1">
    <citation type="submission" date="2021-01" db="EMBL/GenBank/DDBJ databases">
        <authorList>
            <person name="Corre E."/>
            <person name="Pelletier E."/>
            <person name="Niang G."/>
            <person name="Scheremetjew M."/>
            <person name="Finn R."/>
            <person name="Kale V."/>
            <person name="Holt S."/>
            <person name="Cochrane G."/>
            <person name="Meng A."/>
            <person name="Brown T."/>
            <person name="Cohen L."/>
        </authorList>
    </citation>
    <scope>NUCLEOTIDE SEQUENCE</scope>
    <source>
        <strain evidence="2">CCMP622</strain>
    </source>
</reference>
<feature type="region of interest" description="Disordered" evidence="1">
    <location>
        <begin position="1"/>
        <end position="96"/>
    </location>
</feature>
<feature type="compositionally biased region" description="Basic and acidic residues" evidence="1">
    <location>
        <begin position="17"/>
        <end position="27"/>
    </location>
</feature>
<protein>
    <submittedName>
        <fullName evidence="2">Uncharacterized protein</fullName>
    </submittedName>
</protein>